<evidence type="ECO:0000256" key="1">
    <source>
        <dbReference type="SAM" id="MobiDB-lite"/>
    </source>
</evidence>
<organism evidence="3 4">
    <name type="scientific">Paeniglutamicibacter psychrophenolicus</name>
    <dbReference type="NCBI Taxonomy" id="257454"/>
    <lineage>
        <taxon>Bacteria</taxon>
        <taxon>Bacillati</taxon>
        <taxon>Actinomycetota</taxon>
        <taxon>Actinomycetes</taxon>
        <taxon>Micrococcales</taxon>
        <taxon>Micrococcaceae</taxon>
        <taxon>Paeniglutamicibacter</taxon>
    </lineage>
</organism>
<proteinExistence type="predicted"/>
<dbReference type="RefSeq" id="WP_209908193.1">
    <property type="nucleotide sequence ID" value="NZ_BAAAMI010000008.1"/>
</dbReference>
<dbReference type="Proteomes" id="UP000766570">
    <property type="component" value="Unassembled WGS sequence"/>
</dbReference>
<keyword evidence="4" id="KW-1185">Reference proteome</keyword>
<evidence type="ECO:0000259" key="2">
    <source>
        <dbReference type="Pfam" id="PF26345"/>
    </source>
</evidence>
<comment type="caution">
    <text evidence="3">The sequence shown here is derived from an EMBL/GenBank/DDBJ whole genome shotgun (WGS) entry which is preliminary data.</text>
</comment>
<gene>
    <name evidence="3" type="ORF">JOF46_002900</name>
</gene>
<reference evidence="3 4" key="1">
    <citation type="submission" date="2021-03" db="EMBL/GenBank/DDBJ databases">
        <title>Sequencing the genomes of 1000 actinobacteria strains.</title>
        <authorList>
            <person name="Klenk H.-P."/>
        </authorList>
    </citation>
    <scope>NUCLEOTIDE SEQUENCE [LARGE SCALE GENOMIC DNA]</scope>
    <source>
        <strain evidence="3 4">DSM 15454</strain>
    </source>
</reference>
<feature type="region of interest" description="Disordered" evidence="1">
    <location>
        <begin position="181"/>
        <end position="201"/>
    </location>
</feature>
<dbReference type="InterPro" id="IPR058807">
    <property type="entry name" value="ScoMcrA_N"/>
</dbReference>
<feature type="domain" description="ScoMcrA-like N-terminal head" evidence="2">
    <location>
        <begin position="12"/>
        <end position="75"/>
    </location>
</feature>
<evidence type="ECO:0000313" key="4">
    <source>
        <dbReference type="Proteomes" id="UP000766570"/>
    </source>
</evidence>
<sequence>MKRISLAISAFGIEAALTEARGLGRRAFGDKYGFPSASPMTLILDDRHLDVPALLASAHAHSESDLHFSHGDFVDNPEAPAILARFEQSSFDATNLKELVARTTPSGNFAADGGSTRYWWVNQGRHFRETAAGHHLWAANERADGHRGHKDWRALEEMLPGDVVFHHANGALRELSRVAKAAVPAPRPTERGPNTGPNTGHDEGLLVVVAALVRDIEIDLPLLQSFIQPGQAPFNRGSRPGGAYAAEMEPELAAPLATILAYGDSGENI</sequence>
<name>A0ABS4WFS5_9MICC</name>
<dbReference type="Pfam" id="PF26345">
    <property type="entry name" value="ScoMcrA_N"/>
    <property type="match status" value="1"/>
</dbReference>
<accession>A0ABS4WFS5</accession>
<evidence type="ECO:0000313" key="3">
    <source>
        <dbReference type="EMBL" id="MBP2374988.1"/>
    </source>
</evidence>
<protein>
    <recommendedName>
        <fullName evidence="2">ScoMcrA-like N-terminal head domain-containing protein</fullName>
    </recommendedName>
</protein>
<dbReference type="EMBL" id="JAGIOE010000001">
    <property type="protein sequence ID" value="MBP2374988.1"/>
    <property type="molecule type" value="Genomic_DNA"/>
</dbReference>